<evidence type="ECO:0000313" key="2">
    <source>
        <dbReference type="Proteomes" id="UP000273786"/>
    </source>
</evidence>
<sequence length="87" mass="10057">MRWALPKSEGCHRTRLPLAHRRDLKAKFLHLENVARQATSFDNRTRLAEVAFGREVTELMGRQCQRLADSLIGGRYCWPRPPSPATR</sequence>
<keyword evidence="2" id="KW-1185">Reference proteome</keyword>
<dbReference type="AlphaFoldDB" id="A0A3P3EPB3"/>
<gene>
    <name evidence="1" type="ORF">EH240_35460</name>
</gene>
<dbReference type="Proteomes" id="UP000273786">
    <property type="component" value="Unassembled WGS sequence"/>
</dbReference>
<dbReference type="EMBL" id="RQXT01000092">
    <property type="protein sequence ID" value="RRH88229.1"/>
    <property type="molecule type" value="Genomic_DNA"/>
</dbReference>
<reference evidence="1 2" key="1">
    <citation type="submission" date="2018-11" db="EMBL/GenBank/DDBJ databases">
        <title>the genome of Mesorhizobium tamadayense DSM 28320.</title>
        <authorList>
            <person name="Gao J."/>
        </authorList>
    </citation>
    <scope>NUCLEOTIDE SEQUENCE [LARGE SCALE GENOMIC DNA]</scope>
    <source>
        <strain evidence="1 2">DSM 28320</strain>
    </source>
</reference>
<protein>
    <submittedName>
        <fullName evidence="1">Uncharacterized protein</fullName>
    </submittedName>
</protein>
<name>A0A3P3EPB3_9HYPH</name>
<proteinExistence type="predicted"/>
<organism evidence="1 2">
    <name type="scientific">Mesorhizobium tamadayense</name>
    <dbReference type="NCBI Taxonomy" id="425306"/>
    <lineage>
        <taxon>Bacteria</taxon>
        <taxon>Pseudomonadati</taxon>
        <taxon>Pseudomonadota</taxon>
        <taxon>Alphaproteobacteria</taxon>
        <taxon>Hyphomicrobiales</taxon>
        <taxon>Phyllobacteriaceae</taxon>
        <taxon>Mesorhizobium</taxon>
    </lineage>
</organism>
<comment type="caution">
    <text evidence="1">The sequence shown here is derived from an EMBL/GenBank/DDBJ whole genome shotgun (WGS) entry which is preliminary data.</text>
</comment>
<accession>A0A3P3EPB3</accession>
<evidence type="ECO:0000313" key="1">
    <source>
        <dbReference type="EMBL" id="RRH88229.1"/>
    </source>
</evidence>